<evidence type="ECO:0000313" key="2">
    <source>
        <dbReference type="EMBL" id="ART80856.1"/>
    </source>
</evidence>
<gene>
    <name evidence="2" type="ORF">CBP12_12390</name>
</gene>
<proteinExistence type="predicted"/>
<keyword evidence="1" id="KW-1133">Transmembrane helix</keyword>
<dbReference type="EMBL" id="CP021376">
    <property type="protein sequence ID" value="ART80856.1"/>
    <property type="molecule type" value="Genomic_DNA"/>
</dbReference>
<dbReference type="RefSeq" id="WP_086964864.1">
    <property type="nucleotide sequence ID" value="NZ_CP021376.1"/>
</dbReference>
<feature type="transmembrane region" description="Helical" evidence="1">
    <location>
        <begin position="105"/>
        <end position="132"/>
    </location>
</feature>
<organism evidence="2 3">
    <name type="scientific">Oceanisphaera avium</name>
    <dbReference type="NCBI Taxonomy" id="1903694"/>
    <lineage>
        <taxon>Bacteria</taxon>
        <taxon>Pseudomonadati</taxon>
        <taxon>Pseudomonadota</taxon>
        <taxon>Gammaproteobacteria</taxon>
        <taxon>Aeromonadales</taxon>
        <taxon>Aeromonadaceae</taxon>
        <taxon>Oceanisphaera</taxon>
    </lineage>
</organism>
<dbReference type="AlphaFoldDB" id="A0A1Y0D108"/>
<dbReference type="KEGG" id="ocm:CBP12_12390"/>
<evidence type="ECO:0000313" key="3">
    <source>
        <dbReference type="Proteomes" id="UP000243793"/>
    </source>
</evidence>
<accession>A0A1Y0D108</accession>
<dbReference type="Proteomes" id="UP000243793">
    <property type="component" value="Chromosome"/>
</dbReference>
<evidence type="ECO:0000256" key="1">
    <source>
        <dbReference type="SAM" id="Phobius"/>
    </source>
</evidence>
<protein>
    <submittedName>
        <fullName evidence="2">Uncharacterized protein</fullName>
    </submittedName>
</protein>
<reference evidence="3" key="1">
    <citation type="submission" date="2017-05" db="EMBL/GenBank/DDBJ databases">
        <authorList>
            <person name="Sung H."/>
        </authorList>
    </citation>
    <scope>NUCLEOTIDE SEQUENCE [LARGE SCALE GENOMIC DNA]</scope>
    <source>
        <strain evidence="3">AMac2203</strain>
    </source>
</reference>
<feature type="transmembrane region" description="Helical" evidence="1">
    <location>
        <begin position="56"/>
        <end position="84"/>
    </location>
</feature>
<dbReference type="OrthoDB" id="5600876at2"/>
<keyword evidence="1" id="KW-0472">Membrane</keyword>
<keyword evidence="1" id="KW-0812">Transmembrane</keyword>
<feature type="transmembrane region" description="Helical" evidence="1">
    <location>
        <begin position="28"/>
        <end position="44"/>
    </location>
</feature>
<keyword evidence="3" id="KW-1185">Reference proteome</keyword>
<name>A0A1Y0D108_9GAMM</name>
<sequence length="137" mass="16015">MYPHYEPDPYVLLWDEYKYRHDHIWQKLFQITIAVVVLGAVPYLKPEIGQVLGNWILIAPSLGCMLTLITLVLMHFELTLFAKIAAAHRLHQEQQGLLNHSKHNYFRYMVLVYVSFLLLVSIVNVLVIRSLWLDSVV</sequence>